<organism evidence="5 6">
    <name type="scientific">Streblomastix strix</name>
    <dbReference type="NCBI Taxonomy" id="222440"/>
    <lineage>
        <taxon>Eukaryota</taxon>
        <taxon>Metamonada</taxon>
        <taxon>Preaxostyla</taxon>
        <taxon>Oxymonadida</taxon>
        <taxon>Streblomastigidae</taxon>
        <taxon>Streblomastix</taxon>
    </lineage>
</organism>
<accession>A0A5J4WIN4</accession>
<dbReference type="Pfam" id="PF21041">
    <property type="entry name" value="XMAP215_CLASP_TOG"/>
    <property type="match status" value="1"/>
</dbReference>
<dbReference type="SUPFAM" id="SSF48371">
    <property type="entry name" value="ARM repeat"/>
    <property type="match status" value="1"/>
</dbReference>
<dbReference type="Proteomes" id="UP000324800">
    <property type="component" value="Unassembled WGS sequence"/>
</dbReference>
<evidence type="ECO:0000256" key="2">
    <source>
        <dbReference type="ARBA" id="ARBA00022490"/>
    </source>
</evidence>
<comment type="subcellular location">
    <subcellularLocation>
        <location evidence="1">Cytoplasm</location>
    </subcellularLocation>
</comment>
<dbReference type="InterPro" id="IPR048491">
    <property type="entry name" value="XMAP215_CLASP_TOG"/>
</dbReference>
<feature type="compositionally biased region" description="Basic residues" evidence="3">
    <location>
        <begin position="277"/>
        <end position="291"/>
    </location>
</feature>
<dbReference type="AlphaFoldDB" id="A0A5J4WIN4"/>
<evidence type="ECO:0000313" key="5">
    <source>
        <dbReference type="EMBL" id="KAA6394857.1"/>
    </source>
</evidence>
<evidence type="ECO:0000313" key="6">
    <source>
        <dbReference type="Proteomes" id="UP000324800"/>
    </source>
</evidence>
<dbReference type="GO" id="GO:0015631">
    <property type="term" value="F:tubulin binding"/>
    <property type="evidence" value="ECO:0007669"/>
    <property type="project" value="InterPro"/>
</dbReference>
<gene>
    <name evidence="5" type="ORF">EZS28_009614</name>
</gene>
<dbReference type="GO" id="GO:0005737">
    <property type="term" value="C:cytoplasm"/>
    <property type="evidence" value="ECO:0007669"/>
    <property type="project" value="UniProtKB-SubCell"/>
</dbReference>
<dbReference type="Gene3D" id="1.25.10.10">
    <property type="entry name" value="Leucine-rich Repeat Variant"/>
    <property type="match status" value="1"/>
</dbReference>
<feature type="domain" description="XMAP215/Dis1/CLASP TOG" evidence="4">
    <location>
        <begin position="6"/>
        <end position="207"/>
    </location>
</feature>
<dbReference type="EMBL" id="SNRW01001830">
    <property type="protein sequence ID" value="KAA6394857.1"/>
    <property type="molecule type" value="Genomic_DNA"/>
</dbReference>
<reference evidence="5 6" key="1">
    <citation type="submission" date="2019-03" db="EMBL/GenBank/DDBJ databases">
        <title>Single cell metagenomics reveals metabolic interactions within the superorganism composed of flagellate Streblomastix strix and complex community of Bacteroidetes bacteria on its surface.</title>
        <authorList>
            <person name="Treitli S.C."/>
            <person name="Kolisko M."/>
            <person name="Husnik F."/>
            <person name="Keeling P."/>
            <person name="Hampl V."/>
        </authorList>
    </citation>
    <scope>NUCLEOTIDE SEQUENCE [LARGE SCALE GENOMIC DNA]</scope>
    <source>
        <strain evidence="5">ST1C</strain>
    </source>
</reference>
<comment type="caution">
    <text evidence="5">The sequence shown here is derived from an EMBL/GenBank/DDBJ whole genome shotgun (WGS) entry which is preliminary data.</text>
</comment>
<dbReference type="InterPro" id="IPR011989">
    <property type="entry name" value="ARM-like"/>
</dbReference>
<keyword evidence="2" id="KW-0963">Cytoplasm</keyword>
<feature type="region of interest" description="Disordered" evidence="3">
    <location>
        <begin position="218"/>
        <end position="301"/>
    </location>
</feature>
<evidence type="ECO:0000259" key="4">
    <source>
        <dbReference type="Pfam" id="PF21041"/>
    </source>
</evidence>
<feature type="compositionally biased region" description="Basic and acidic residues" evidence="3">
    <location>
        <begin position="220"/>
        <end position="276"/>
    </location>
</feature>
<evidence type="ECO:0000256" key="1">
    <source>
        <dbReference type="ARBA" id="ARBA00004496"/>
    </source>
</evidence>
<dbReference type="InterPro" id="IPR016024">
    <property type="entry name" value="ARM-type_fold"/>
</dbReference>
<sequence length="347" mass="39955">MTEQNKSQLKDQLISSESNVRRDAYQALRVKILESSNSTEEADKYIQFLPHIVQEMSSDAQIEALECADILLNHAKFKKSQIDFVEISQQIISAFLSGKDKEIFEKANNILHTLIYLGNGSAVIFALERLAKGEEDDQVAALKTLNLALQTFGKTPLKTEIILDILTSKRICQSSSEIVIDEAKNLFKELIKWIPEKFNSLIRKKLQKLIPPDFSITQTKETKEPIPQRLVKTEETKLEMRKKMQDDLEKSKQELETSNKKQKQNDLDEEQIDNKQKQQKRRVKRKAYNRKKQNEFGTTESDTLTSCEDIFTCSTEEEEISMIKQNEQVQQDEVDLIVSVPSPSQLL</sequence>
<proteinExistence type="predicted"/>
<evidence type="ECO:0000256" key="3">
    <source>
        <dbReference type="SAM" id="MobiDB-lite"/>
    </source>
</evidence>
<name>A0A5J4WIN4_9EUKA</name>
<protein>
    <recommendedName>
        <fullName evidence="4">XMAP215/Dis1/CLASP TOG domain-containing protein</fullName>
    </recommendedName>
</protein>